<keyword evidence="2" id="KW-0805">Transcription regulation</keyword>
<proteinExistence type="inferred from homology"/>
<keyword evidence="3 6" id="KW-0238">DNA-binding</keyword>
<dbReference type="OrthoDB" id="9808620at2"/>
<accession>A0A1G7SEL3</accession>
<dbReference type="CDD" id="cd08420">
    <property type="entry name" value="PBP2_CysL_like"/>
    <property type="match status" value="1"/>
</dbReference>
<evidence type="ECO:0000313" key="7">
    <source>
        <dbReference type="Proteomes" id="UP000198641"/>
    </source>
</evidence>
<feature type="domain" description="HTH lysR-type" evidence="5">
    <location>
        <begin position="5"/>
        <end position="62"/>
    </location>
</feature>
<keyword evidence="4" id="KW-0804">Transcription</keyword>
<dbReference type="EMBL" id="FNCI01000006">
    <property type="protein sequence ID" value="SDG21458.1"/>
    <property type="molecule type" value="Genomic_DNA"/>
</dbReference>
<evidence type="ECO:0000256" key="3">
    <source>
        <dbReference type="ARBA" id="ARBA00023125"/>
    </source>
</evidence>
<dbReference type="PROSITE" id="PS50931">
    <property type="entry name" value="HTH_LYSR"/>
    <property type="match status" value="1"/>
</dbReference>
<gene>
    <name evidence="6" type="ORF">SAMN05216571_106122</name>
</gene>
<evidence type="ECO:0000256" key="1">
    <source>
        <dbReference type="ARBA" id="ARBA00009437"/>
    </source>
</evidence>
<dbReference type="Proteomes" id="UP000198641">
    <property type="component" value="Unassembled WGS sequence"/>
</dbReference>
<sequence>MTPPVSFRQLQVFVTIARSGTVSAASRQLSLSQSSTSQALSDLERALDVALFERLGRRLRLNDRGRHLLPQAERLLDGMQEFVASAREPEGALRGTLTVSASATIGTYLLPPLAGVFGERHPGADLRLRLRNSGEVMTDLLRFEADLGLIEGQCHEPDLASEPWCEDQLLVVASPRHPLAERRALDGEALADARWILREQGSGTREVFEAAMAPVLQAAPSRRLKVCMELGQHEAIKEAVKAGLGLGCLSRLSVVGELERGELVALKTPLSLVRSFSLVWHPERYRSPLWQTFKVFLGEQHATLSNTA</sequence>
<evidence type="ECO:0000313" key="6">
    <source>
        <dbReference type="EMBL" id="SDG21458.1"/>
    </source>
</evidence>
<dbReference type="FunFam" id="1.10.10.10:FF:000001">
    <property type="entry name" value="LysR family transcriptional regulator"/>
    <property type="match status" value="1"/>
</dbReference>
<dbReference type="SUPFAM" id="SSF46785">
    <property type="entry name" value="Winged helix' DNA-binding domain"/>
    <property type="match status" value="1"/>
</dbReference>
<dbReference type="Pfam" id="PF03466">
    <property type="entry name" value="LysR_substrate"/>
    <property type="match status" value="1"/>
</dbReference>
<name>A0A1G7SEL3_9GAMM</name>
<dbReference type="PANTHER" id="PTHR30126">
    <property type="entry name" value="HTH-TYPE TRANSCRIPTIONAL REGULATOR"/>
    <property type="match status" value="1"/>
</dbReference>
<dbReference type="GO" id="GO:0000976">
    <property type="term" value="F:transcription cis-regulatory region binding"/>
    <property type="evidence" value="ECO:0007669"/>
    <property type="project" value="TreeGrafter"/>
</dbReference>
<protein>
    <submittedName>
        <fullName evidence="6">DNA-binding transcriptional regulator, LysR family</fullName>
    </submittedName>
</protein>
<dbReference type="GO" id="GO:0003700">
    <property type="term" value="F:DNA-binding transcription factor activity"/>
    <property type="evidence" value="ECO:0007669"/>
    <property type="project" value="InterPro"/>
</dbReference>
<organism evidence="6 7">
    <name type="scientific">Onishia taeanensis</name>
    <dbReference type="NCBI Taxonomy" id="284577"/>
    <lineage>
        <taxon>Bacteria</taxon>
        <taxon>Pseudomonadati</taxon>
        <taxon>Pseudomonadota</taxon>
        <taxon>Gammaproteobacteria</taxon>
        <taxon>Oceanospirillales</taxon>
        <taxon>Halomonadaceae</taxon>
        <taxon>Onishia</taxon>
    </lineage>
</organism>
<keyword evidence="7" id="KW-1185">Reference proteome</keyword>
<dbReference type="InterPro" id="IPR036390">
    <property type="entry name" value="WH_DNA-bd_sf"/>
</dbReference>
<evidence type="ECO:0000256" key="4">
    <source>
        <dbReference type="ARBA" id="ARBA00023163"/>
    </source>
</evidence>
<dbReference type="RefSeq" id="WP_092525671.1">
    <property type="nucleotide sequence ID" value="NZ_FNCI01000006.1"/>
</dbReference>
<evidence type="ECO:0000259" key="5">
    <source>
        <dbReference type="PROSITE" id="PS50931"/>
    </source>
</evidence>
<dbReference type="STRING" id="284577.SAMN05216571_106122"/>
<dbReference type="AlphaFoldDB" id="A0A1G7SEL3"/>
<evidence type="ECO:0000256" key="2">
    <source>
        <dbReference type="ARBA" id="ARBA00023015"/>
    </source>
</evidence>
<dbReference type="InterPro" id="IPR005119">
    <property type="entry name" value="LysR_subst-bd"/>
</dbReference>
<dbReference type="SUPFAM" id="SSF53850">
    <property type="entry name" value="Periplasmic binding protein-like II"/>
    <property type="match status" value="1"/>
</dbReference>
<dbReference type="Pfam" id="PF00126">
    <property type="entry name" value="HTH_1"/>
    <property type="match status" value="1"/>
</dbReference>
<dbReference type="InterPro" id="IPR036388">
    <property type="entry name" value="WH-like_DNA-bd_sf"/>
</dbReference>
<dbReference type="PANTHER" id="PTHR30126:SF94">
    <property type="entry name" value="LYSR FAMILY TRANSCRIPTIONAL REGULATOR"/>
    <property type="match status" value="1"/>
</dbReference>
<dbReference type="Gene3D" id="1.10.10.10">
    <property type="entry name" value="Winged helix-like DNA-binding domain superfamily/Winged helix DNA-binding domain"/>
    <property type="match status" value="1"/>
</dbReference>
<reference evidence="6 7" key="1">
    <citation type="submission" date="2016-10" db="EMBL/GenBank/DDBJ databases">
        <authorList>
            <person name="de Groot N.N."/>
        </authorList>
    </citation>
    <scope>NUCLEOTIDE SEQUENCE [LARGE SCALE GENOMIC DNA]</scope>
    <source>
        <strain evidence="6 7">BH539</strain>
    </source>
</reference>
<dbReference type="PRINTS" id="PR00039">
    <property type="entry name" value="HTHLYSR"/>
</dbReference>
<dbReference type="Gene3D" id="3.40.190.290">
    <property type="match status" value="1"/>
</dbReference>
<comment type="similarity">
    <text evidence="1">Belongs to the LysR transcriptional regulatory family.</text>
</comment>
<dbReference type="InterPro" id="IPR000847">
    <property type="entry name" value="LysR_HTH_N"/>
</dbReference>